<dbReference type="EMBL" id="CP047652">
    <property type="protein sequence ID" value="QHI96416.1"/>
    <property type="molecule type" value="Genomic_DNA"/>
</dbReference>
<dbReference type="KEGG" id="bomb:GT348_06415"/>
<sequence length="213" mass="23742">MSLGGCGFQPLYGNQGTQSIDASNELKRVYVANIPTRFGQTMRLALQKDMAGDGPEKPDGYTLKVNGSASFEAVDIHLDNTSGRSRLVGRAQWKLYSVEEQPKLLAQGFARTLDGYNPNIQQYFAQSLNDETALKRVSENLAHDITQQVAIWLKANISLGPDKTTPRRYLDVDEMQDGHSGRYRFLDSDGFPAMATGRMQRSYSTQQLEDTQP</sequence>
<dbReference type="Gene3D" id="3.30.160.150">
    <property type="entry name" value="Lipoprotein like domain"/>
    <property type="match status" value="1"/>
</dbReference>
<evidence type="ECO:0000313" key="1">
    <source>
        <dbReference type="EMBL" id="QHI96416.1"/>
    </source>
</evidence>
<dbReference type="Proteomes" id="UP000463975">
    <property type="component" value="Chromosome"/>
</dbReference>
<keyword evidence="2" id="KW-1185">Reference proteome</keyword>
<name>A0A6P1NDM7_9PROT</name>
<protein>
    <submittedName>
        <fullName evidence="1">Uncharacterized protein</fullName>
    </submittedName>
</protein>
<proteinExistence type="predicted"/>
<dbReference type="AlphaFoldDB" id="A0A6P1NDM7"/>
<gene>
    <name evidence="1" type="ORF">GT348_06415</name>
</gene>
<organism evidence="1 2">
    <name type="scientific">Aristophania vespae</name>
    <dbReference type="NCBI Taxonomy" id="2697033"/>
    <lineage>
        <taxon>Bacteria</taxon>
        <taxon>Pseudomonadati</taxon>
        <taxon>Pseudomonadota</taxon>
        <taxon>Alphaproteobacteria</taxon>
        <taxon>Acetobacterales</taxon>
        <taxon>Acetobacteraceae</taxon>
        <taxon>Aristophania</taxon>
    </lineage>
</organism>
<evidence type="ECO:0000313" key="2">
    <source>
        <dbReference type="Proteomes" id="UP000463975"/>
    </source>
</evidence>
<reference evidence="1 2" key="1">
    <citation type="submission" date="2020-01" db="EMBL/GenBank/DDBJ databases">
        <title>Genome sequencing of strain KACC 21507.</title>
        <authorList>
            <person name="Heo J."/>
            <person name="Kim S.-J."/>
            <person name="Kim J.-S."/>
            <person name="Hong S.-B."/>
            <person name="Kwon S.-W."/>
        </authorList>
    </citation>
    <scope>NUCLEOTIDE SEQUENCE [LARGE SCALE GENOMIC DNA]</scope>
    <source>
        <strain evidence="1 2">KACC 21507</strain>
    </source>
</reference>
<accession>A0A6P1NDM7</accession>